<gene>
    <name evidence="1" type="ORF">Hypma_011049</name>
</gene>
<name>A0A369JNA5_HYPMA</name>
<protein>
    <submittedName>
        <fullName evidence="1">Uncharacterized protein</fullName>
    </submittedName>
</protein>
<organism evidence="1 2">
    <name type="scientific">Hypsizygus marmoreus</name>
    <name type="common">White beech mushroom</name>
    <name type="synonym">Agaricus marmoreus</name>
    <dbReference type="NCBI Taxonomy" id="39966"/>
    <lineage>
        <taxon>Eukaryota</taxon>
        <taxon>Fungi</taxon>
        <taxon>Dikarya</taxon>
        <taxon>Basidiomycota</taxon>
        <taxon>Agaricomycotina</taxon>
        <taxon>Agaricomycetes</taxon>
        <taxon>Agaricomycetidae</taxon>
        <taxon>Agaricales</taxon>
        <taxon>Tricholomatineae</taxon>
        <taxon>Lyophyllaceae</taxon>
        <taxon>Hypsizygus</taxon>
    </lineage>
</organism>
<dbReference type="OrthoDB" id="2994997at2759"/>
<dbReference type="InParanoid" id="A0A369JNA5"/>
<sequence length="287" mass="31365">MRRNTKRIKMAPEIPSDISIITVRGTAQHGTQEERLEPMAGATPSNIQHSVTATEDMVLGGSKRQLLDCRWSSCNLVNHAFGKIVSISLAARIALCFLHCGILVVKLDGTVLEPDHWPEACTYAASCAQVASLSVKVESGTEGYLKMNYTWEWMAELGTGTERDAENFFNVVGIAAYLAAGTVSPESLTDRRPGVRFTTLPDPHHGLPLSNSLHGQDCRPGFFALPLSAFVSNAERDDRPEEYIKKPSILAFVNSHFPKLLRPYGQLLSVAGAPAAEKDGPRLRTSY</sequence>
<dbReference type="AlphaFoldDB" id="A0A369JNA5"/>
<reference evidence="1" key="1">
    <citation type="submission" date="2018-04" db="EMBL/GenBank/DDBJ databases">
        <title>Whole genome sequencing of Hypsizygus marmoreus.</title>
        <authorList>
            <person name="Choi I.-G."/>
            <person name="Min B."/>
            <person name="Kim J.-G."/>
            <person name="Kim S."/>
            <person name="Oh Y.-L."/>
            <person name="Kong W.-S."/>
            <person name="Park H."/>
            <person name="Jeong J."/>
            <person name="Song E.-S."/>
        </authorList>
    </citation>
    <scope>NUCLEOTIDE SEQUENCE [LARGE SCALE GENOMIC DNA]</scope>
    <source>
        <strain evidence="1">51987-8</strain>
    </source>
</reference>
<accession>A0A369JNA5</accession>
<keyword evidence="2" id="KW-1185">Reference proteome</keyword>
<proteinExistence type="predicted"/>
<evidence type="ECO:0000313" key="1">
    <source>
        <dbReference type="EMBL" id="RDB22027.1"/>
    </source>
</evidence>
<dbReference type="Proteomes" id="UP000076154">
    <property type="component" value="Unassembled WGS sequence"/>
</dbReference>
<dbReference type="EMBL" id="LUEZ02000053">
    <property type="protein sequence ID" value="RDB22027.1"/>
    <property type="molecule type" value="Genomic_DNA"/>
</dbReference>
<comment type="caution">
    <text evidence="1">The sequence shown here is derived from an EMBL/GenBank/DDBJ whole genome shotgun (WGS) entry which is preliminary data.</text>
</comment>
<evidence type="ECO:0000313" key="2">
    <source>
        <dbReference type="Proteomes" id="UP000076154"/>
    </source>
</evidence>